<reference evidence="1" key="1">
    <citation type="journal article" date="2020" name="Nature">
        <title>Giant virus diversity and host interactions through global metagenomics.</title>
        <authorList>
            <person name="Schulz F."/>
            <person name="Roux S."/>
            <person name="Paez-Espino D."/>
            <person name="Jungbluth S."/>
            <person name="Walsh D.A."/>
            <person name="Denef V.J."/>
            <person name="McMahon K.D."/>
            <person name="Konstantinidis K.T."/>
            <person name="Eloe-Fadrosh E.A."/>
            <person name="Kyrpides N.C."/>
            <person name="Woyke T."/>
        </authorList>
    </citation>
    <scope>NUCLEOTIDE SEQUENCE</scope>
    <source>
        <strain evidence="1">GVMAG-M-3300021963-12</strain>
    </source>
</reference>
<dbReference type="GO" id="GO:0008270">
    <property type="term" value="F:zinc ion binding"/>
    <property type="evidence" value="ECO:0007669"/>
    <property type="project" value="InterPro"/>
</dbReference>
<evidence type="ECO:0000313" key="1">
    <source>
        <dbReference type="EMBL" id="QHT07544.1"/>
    </source>
</evidence>
<organism evidence="1">
    <name type="scientific">viral metagenome</name>
    <dbReference type="NCBI Taxonomy" id="1070528"/>
    <lineage>
        <taxon>unclassified sequences</taxon>
        <taxon>metagenomes</taxon>
        <taxon>organismal metagenomes</taxon>
    </lineage>
</organism>
<proteinExistence type="predicted"/>
<dbReference type="GO" id="GO:0004089">
    <property type="term" value="F:carbonate dehydratase activity"/>
    <property type="evidence" value="ECO:0007669"/>
    <property type="project" value="InterPro"/>
</dbReference>
<accession>A0A6C0CUW8</accession>
<sequence length="485" mass="51565">MSSQVTITSPTIFSAKPNDGPTKSFVLSCIDPRFAYATEQYLYDKYTRNNLSFDHFVLAGSALGGNLTGPGSGVGQCNILSANSNWNRTLIEHIQVAISLHNVEGVEIIDHLNCGAYGACIAGISSGPTGDQGATFHRGQYISLGSSLTGAVYVSHNNIIGTTIGSIILDAGVTGRYFDGYTTSPTTTLIDYGGNSILTERKGTYSGAKVLVLGCIDPRYSSVLSAFLREYKGVQFIYDLFVLAGASIGANQSYLANGNVRVSGNRGNYPNNILADTAAGIGPMGVSWGPTFFDHLSLARSLHGITEVWVFDHLDCGAYKAVAYGDLSNPDLVVETHVAEMSKLKASIDGYTTRTGPITDPLNTSPYSLGFKGFVIDLDGNIGKYVDGNTIFGAESSLTVASSVSRPGVLIRDSSDYTKIVKQARLFREFSGRASTGGSQTAYNNVFSQPYDYSIIQSNEARITYNLGRNVCGCTGAFSTSPLGT</sequence>
<protein>
    <submittedName>
        <fullName evidence="1">Uncharacterized protein</fullName>
    </submittedName>
</protein>
<dbReference type="AlphaFoldDB" id="A0A6C0CUW8"/>
<name>A0A6C0CUW8_9ZZZZ</name>
<dbReference type="InterPro" id="IPR036874">
    <property type="entry name" value="Carbonic_anhydrase_sf"/>
</dbReference>
<dbReference type="SUPFAM" id="SSF53056">
    <property type="entry name" value="beta-carbonic anhydrase, cab"/>
    <property type="match status" value="2"/>
</dbReference>
<dbReference type="EMBL" id="MN739482">
    <property type="protein sequence ID" value="QHT07544.1"/>
    <property type="molecule type" value="Genomic_DNA"/>
</dbReference>